<proteinExistence type="predicted"/>
<keyword evidence="2" id="KW-1185">Reference proteome</keyword>
<dbReference type="Proteomes" id="UP000654345">
    <property type="component" value="Unassembled WGS sequence"/>
</dbReference>
<accession>A0ABQ3V3Z0</accession>
<organism evidence="1 2">
    <name type="scientific">Ktedonobacter robiniae</name>
    <dbReference type="NCBI Taxonomy" id="2778365"/>
    <lineage>
        <taxon>Bacteria</taxon>
        <taxon>Bacillati</taxon>
        <taxon>Chloroflexota</taxon>
        <taxon>Ktedonobacteria</taxon>
        <taxon>Ktedonobacterales</taxon>
        <taxon>Ktedonobacteraceae</taxon>
        <taxon>Ktedonobacter</taxon>
    </lineage>
</organism>
<gene>
    <name evidence="1" type="ORF">KSB_77520</name>
</gene>
<name>A0ABQ3V3Z0_9CHLR</name>
<evidence type="ECO:0000313" key="2">
    <source>
        <dbReference type="Proteomes" id="UP000654345"/>
    </source>
</evidence>
<evidence type="ECO:0000313" key="1">
    <source>
        <dbReference type="EMBL" id="GHO59277.1"/>
    </source>
</evidence>
<comment type="caution">
    <text evidence="1">The sequence shown here is derived from an EMBL/GenBank/DDBJ whole genome shotgun (WGS) entry which is preliminary data.</text>
</comment>
<sequence length="91" mass="9545">MIRAAEKISKSLGFRRLYTSLSVGGTYGIFLSKGIDVTGTFVAVEDEREGVGPGEGGAADCMREGDFAFIGATSKTRAKGVEIIAVSKPIQ</sequence>
<reference evidence="1 2" key="1">
    <citation type="journal article" date="2021" name="Int. J. Syst. Evol. Microbiol.">
        <title>Reticulibacter mediterranei gen. nov., sp. nov., within the new family Reticulibacteraceae fam. nov., and Ktedonospora formicarum gen. nov., sp. nov., Ktedonobacter robiniae sp. nov., Dictyobacter formicarum sp. nov. and Dictyobacter arantiisoli sp. nov., belonging to the class Ktedonobacteria.</title>
        <authorList>
            <person name="Yabe S."/>
            <person name="Zheng Y."/>
            <person name="Wang C.M."/>
            <person name="Sakai Y."/>
            <person name="Abe K."/>
            <person name="Yokota A."/>
            <person name="Donadio S."/>
            <person name="Cavaletti L."/>
            <person name="Monciardini P."/>
        </authorList>
    </citation>
    <scope>NUCLEOTIDE SEQUENCE [LARGE SCALE GENOMIC DNA]</scope>
    <source>
        <strain evidence="1 2">SOSP1-30</strain>
    </source>
</reference>
<protein>
    <submittedName>
        <fullName evidence="1">Uncharacterized protein</fullName>
    </submittedName>
</protein>
<dbReference type="EMBL" id="BNJG01000003">
    <property type="protein sequence ID" value="GHO59277.1"/>
    <property type="molecule type" value="Genomic_DNA"/>
</dbReference>